<sequence length="207" mass="24031">MRGGRKQQQQQPFRKPLVLPVIIRRVIRKVIRRVIRRTIRRTLCRTLGRENCVEILGTLMKLANINCTPHSYNEEKNIDEDEMYPREKTDEKFVNPNKSELPKITVKISQLSLNDSASDHSDDIITPKTPERMITSPTEDSSLLINLDEPQTTPKQVEYKISEDIFSLDWEKYQYSIFANESRSSRQNAPQPTRCKLPASLADFDSL</sequence>
<name>A0ACA9K9F5_9GLOM</name>
<keyword evidence="2" id="KW-1185">Reference proteome</keyword>
<gene>
    <name evidence="1" type="ORF">SCALOS_LOCUS1571</name>
</gene>
<evidence type="ECO:0000313" key="1">
    <source>
        <dbReference type="EMBL" id="CAG8460050.1"/>
    </source>
</evidence>
<accession>A0ACA9K9F5</accession>
<dbReference type="Proteomes" id="UP000789860">
    <property type="component" value="Unassembled WGS sequence"/>
</dbReference>
<evidence type="ECO:0000313" key="2">
    <source>
        <dbReference type="Proteomes" id="UP000789860"/>
    </source>
</evidence>
<protein>
    <submittedName>
        <fullName evidence="1">4818_t:CDS:1</fullName>
    </submittedName>
</protein>
<organism evidence="1 2">
    <name type="scientific">Scutellospora calospora</name>
    <dbReference type="NCBI Taxonomy" id="85575"/>
    <lineage>
        <taxon>Eukaryota</taxon>
        <taxon>Fungi</taxon>
        <taxon>Fungi incertae sedis</taxon>
        <taxon>Mucoromycota</taxon>
        <taxon>Glomeromycotina</taxon>
        <taxon>Glomeromycetes</taxon>
        <taxon>Diversisporales</taxon>
        <taxon>Gigasporaceae</taxon>
        <taxon>Scutellospora</taxon>
    </lineage>
</organism>
<dbReference type="EMBL" id="CAJVPM010001123">
    <property type="protein sequence ID" value="CAG8460050.1"/>
    <property type="molecule type" value="Genomic_DNA"/>
</dbReference>
<reference evidence="1" key="1">
    <citation type="submission" date="2021-06" db="EMBL/GenBank/DDBJ databases">
        <authorList>
            <person name="Kallberg Y."/>
            <person name="Tangrot J."/>
            <person name="Rosling A."/>
        </authorList>
    </citation>
    <scope>NUCLEOTIDE SEQUENCE</scope>
    <source>
        <strain evidence="1">AU212A</strain>
    </source>
</reference>
<comment type="caution">
    <text evidence="1">The sequence shown here is derived from an EMBL/GenBank/DDBJ whole genome shotgun (WGS) entry which is preliminary data.</text>
</comment>
<proteinExistence type="predicted"/>